<feature type="region of interest" description="Disordered" evidence="1">
    <location>
        <begin position="1"/>
        <end position="81"/>
    </location>
</feature>
<keyword evidence="3" id="KW-1185">Reference proteome</keyword>
<sequence length="194" mass="20896">MPPAPNDIPPSDDDAQQTNPAPNSTATGSRVRVSTPSRIDDQQDEDDTSRMRSSSSQPKPSNPDSSEEETRPAHHPDLASMTLNSVNYGKCHVNTVFEGARFASGGLGELGGSSPRTRGGFWSFDYSRNTERRNDGTSSGGGGRRAGVARAEGEEVTREGSAFDDRAPTPENEGNEEDRKALVDWLTLQDDAEE</sequence>
<feature type="compositionally biased region" description="Basic and acidic residues" evidence="1">
    <location>
        <begin position="68"/>
        <end position="77"/>
    </location>
</feature>
<name>A0A5D3ANK4_9TREE</name>
<evidence type="ECO:0000313" key="2">
    <source>
        <dbReference type="EMBL" id="TYJ51236.1"/>
    </source>
</evidence>
<gene>
    <name evidence="2" type="ORF">B9479_008206</name>
</gene>
<protein>
    <submittedName>
        <fullName evidence="2">Uncharacterized protein</fullName>
    </submittedName>
</protein>
<reference evidence="2 3" key="1">
    <citation type="submission" date="2017-05" db="EMBL/GenBank/DDBJ databases">
        <title>The Genome Sequence of Tsuchiyaea wingfieldii DSM 27421.</title>
        <authorList>
            <person name="Cuomo C."/>
            <person name="Passer A."/>
            <person name="Billmyre B."/>
            <person name="Heitman J."/>
        </authorList>
    </citation>
    <scope>NUCLEOTIDE SEQUENCE [LARGE SCALE GENOMIC DNA]</scope>
    <source>
        <strain evidence="2 3">DSM 27421</strain>
    </source>
</reference>
<accession>A0A5D3ANK4</accession>
<organism evidence="2 3">
    <name type="scientific">Cryptococcus floricola</name>
    <dbReference type="NCBI Taxonomy" id="2591691"/>
    <lineage>
        <taxon>Eukaryota</taxon>
        <taxon>Fungi</taxon>
        <taxon>Dikarya</taxon>
        <taxon>Basidiomycota</taxon>
        <taxon>Agaricomycotina</taxon>
        <taxon>Tremellomycetes</taxon>
        <taxon>Tremellales</taxon>
        <taxon>Cryptococcaceae</taxon>
        <taxon>Cryptococcus</taxon>
    </lineage>
</organism>
<dbReference type="AlphaFoldDB" id="A0A5D3ANK4"/>
<comment type="caution">
    <text evidence="2">The sequence shown here is derived from an EMBL/GenBank/DDBJ whole genome shotgun (WGS) entry which is preliminary data.</text>
</comment>
<feature type="compositionally biased region" description="Polar residues" evidence="1">
    <location>
        <begin position="51"/>
        <end position="64"/>
    </location>
</feature>
<dbReference type="Proteomes" id="UP000322245">
    <property type="component" value="Unassembled WGS sequence"/>
</dbReference>
<evidence type="ECO:0000256" key="1">
    <source>
        <dbReference type="SAM" id="MobiDB-lite"/>
    </source>
</evidence>
<proteinExistence type="predicted"/>
<dbReference type="EMBL" id="NIDF01000319">
    <property type="protein sequence ID" value="TYJ51236.1"/>
    <property type="molecule type" value="Genomic_DNA"/>
</dbReference>
<feature type="region of interest" description="Disordered" evidence="1">
    <location>
        <begin position="127"/>
        <end position="181"/>
    </location>
</feature>
<feature type="compositionally biased region" description="Polar residues" evidence="1">
    <location>
        <begin position="16"/>
        <end position="37"/>
    </location>
</feature>
<evidence type="ECO:0000313" key="3">
    <source>
        <dbReference type="Proteomes" id="UP000322245"/>
    </source>
</evidence>
<feature type="compositionally biased region" description="Basic and acidic residues" evidence="1">
    <location>
        <begin position="151"/>
        <end position="168"/>
    </location>
</feature>